<dbReference type="AlphaFoldDB" id="A0A7W2FNC6"/>
<dbReference type="InterPro" id="IPR000182">
    <property type="entry name" value="GNAT_dom"/>
</dbReference>
<sequence length="165" mass="19158">METTQPHFQLNAFQPQDYAQLIAWITTEDLNYLWGGPCYRFPLDHQQIKAHCDQDEVFAYLFTVDQRNAGFVELYRESPHCFRLCRVFIADDLRGQKLSQVMLKMVIEKATLEFNAQLITLAVFAHNQAAKHCYQTLGFKTTSIEKGTRTFKGQSWDLELMAKAL</sequence>
<dbReference type="GO" id="GO:0016747">
    <property type="term" value="F:acyltransferase activity, transferring groups other than amino-acyl groups"/>
    <property type="evidence" value="ECO:0007669"/>
    <property type="project" value="InterPro"/>
</dbReference>
<keyword evidence="2" id="KW-0808">Transferase</keyword>
<dbReference type="RefSeq" id="WP_182106304.1">
    <property type="nucleotide sequence ID" value="NZ_JACFYF010000001.1"/>
</dbReference>
<keyword evidence="3" id="KW-1185">Reference proteome</keyword>
<organism evidence="2 3">
    <name type="scientific">Vibrio marinisediminis</name>
    <dbReference type="NCBI Taxonomy" id="2758441"/>
    <lineage>
        <taxon>Bacteria</taxon>
        <taxon>Pseudomonadati</taxon>
        <taxon>Pseudomonadota</taxon>
        <taxon>Gammaproteobacteria</taxon>
        <taxon>Vibrionales</taxon>
        <taxon>Vibrionaceae</taxon>
        <taxon>Vibrio</taxon>
    </lineage>
</organism>
<name>A0A7W2FNC6_9VIBR</name>
<reference evidence="2 3" key="1">
    <citation type="submission" date="2020-07" db="EMBL/GenBank/DDBJ databases">
        <title>Vibrio marinisediminis sp. nov., isolated from marine sediment.</title>
        <authorList>
            <person name="Ji X."/>
        </authorList>
    </citation>
    <scope>NUCLEOTIDE SEQUENCE [LARGE SCALE GENOMIC DNA]</scope>
    <source>
        <strain evidence="2 3">404</strain>
    </source>
</reference>
<evidence type="ECO:0000259" key="1">
    <source>
        <dbReference type="PROSITE" id="PS51186"/>
    </source>
</evidence>
<feature type="domain" description="N-acetyltransferase" evidence="1">
    <location>
        <begin position="20"/>
        <end position="163"/>
    </location>
</feature>
<dbReference type="EMBL" id="JACFYF010000001">
    <property type="protein sequence ID" value="MBA5761264.1"/>
    <property type="molecule type" value="Genomic_DNA"/>
</dbReference>
<dbReference type="Gene3D" id="3.40.630.30">
    <property type="match status" value="1"/>
</dbReference>
<dbReference type="PANTHER" id="PTHR43415">
    <property type="entry name" value="SPERMIDINE N(1)-ACETYLTRANSFERASE"/>
    <property type="match status" value="1"/>
</dbReference>
<dbReference type="Pfam" id="PF00583">
    <property type="entry name" value="Acetyltransf_1"/>
    <property type="match status" value="1"/>
</dbReference>
<evidence type="ECO:0000313" key="2">
    <source>
        <dbReference type="EMBL" id="MBA5761264.1"/>
    </source>
</evidence>
<protein>
    <submittedName>
        <fullName evidence="2">GNAT family N-acetyltransferase</fullName>
    </submittedName>
</protein>
<dbReference type="PROSITE" id="PS51186">
    <property type="entry name" value="GNAT"/>
    <property type="match status" value="1"/>
</dbReference>
<dbReference type="Proteomes" id="UP000571701">
    <property type="component" value="Unassembled WGS sequence"/>
</dbReference>
<comment type="caution">
    <text evidence="2">The sequence shown here is derived from an EMBL/GenBank/DDBJ whole genome shotgun (WGS) entry which is preliminary data.</text>
</comment>
<proteinExistence type="predicted"/>
<evidence type="ECO:0000313" key="3">
    <source>
        <dbReference type="Proteomes" id="UP000571701"/>
    </source>
</evidence>
<dbReference type="InterPro" id="IPR016181">
    <property type="entry name" value="Acyl_CoA_acyltransferase"/>
</dbReference>
<dbReference type="PANTHER" id="PTHR43415:SF5">
    <property type="entry name" value="ACETYLTRANSFERASE"/>
    <property type="match status" value="1"/>
</dbReference>
<accession>A0A7W2FNC6</accession>
<dbReference type="SUPFAM" id="SSF55729">
    <property type="entry name" value="Acyl-CoA N-acyltransferases (Nat)"/>
    <property type="match status" value="1"/>
</dbReference>
<gene>
    <name evidence="2" type="ORF">H2O73_02820</name>
</gene>